<evidence type="ECO:0000313" key="3">
    <source>
        <dbReference type="EMBL" id="KAL1527120.1"/>
    </source>
</evidence>
<dbReference type="Proteomes" id="UP001515480">
    <property type="component" value="Unassembled WGS sequence"/>
</dbReference>
<organism evidence="3 4">
    <name type="scientific">Prymnesium parvum</name>
    <name type="common">Toxic golden alga</name>
    <dbReference type="NCBI Taxonomy" id="97485"/>
    <lineage>
        <taxon>Eukaryota</taxon>
        <taxon>Haptista</taxon>
        <taxon>Haptophyta</taxon>
        <taxon>Prymnesiophyceae</taxon>
        <taxon>Prymnesiales</taxon>
        <taxon>Prymnesiaceae</taxon>
        <taxon>Prymnesium</taxon>
    </lineage>
</organism>
<gene>
    <name evidence="3" type="ORF">AB1Y20_015802</name>
</gene>
<protein>
    <submittedName>
        <fullName evidence="3">Uncharacterized protein</fullName>
    </submittedName>
</protein>
<accession>A0AB34JZK2</accession>
<feature type="region of interest" description="Disordered" evidence="2">
    <location>
        <begin position="116"/>
        <end position="167"/>
    </location>
</feature>
<feature type="coiled-coil region" evidence="1">
    <location>
        <begin position="195"/>
        <end position="242"/>
    </location>
</feature>
<evidence type="ECO:0000313" key="4">
    <source>
        <dbReference type="Proteomes" id="UP001515480"/>
    </source>
</evidence>
<evidence type="ECO:0000256" key="2">
    <source>
        <dbReference type="SAM" id="MobiDB-lite"/>
    </source>
</evidence>
<feature type="compositionally biased region" description="Low complexity" evidence="2">
    <location>
        <begin position="368"/>
        <end position="378"/>
    </location>
</feature>
<comment type="caution">
    <text evidence="3">The sequence shown here is derived from an EMBL/GenBank/DDBJ whole genome shotgun (WGS) entry which is preliminary data.</text>
</comment>
<keyword evidence="1" id="KW-0175">Coiled coil</keyword>
<dbReference type="EMBL" id="JBGBPQ010000003">
    <property type="protein sequence ID" value="KAL1527120.1"/>
    <property type="molecule type" value="Genomic_DNA"/>
</dbReference>
<feature type="region of interest" description="Disordered" evidence="2">
    <location>
        <begin position="276"/>
        <end position="310"/>
    </location>
</feature>
<feature type="coiled-coil region" evidence="1">
    <location>
        <begin position="11"/>
        <end position="77"/>
    </location>
</feature>
<evidence type="ECO:0000256" key="1">
    <source>
        <dbReference type="SAM" id="Coils"/>
    </source>
</evidence>
<feature type="region of interest" description="Disordered" evidence="2">
    <location>
        <begin position="79"/>
        <end position="102"/>
    </location>
</feature>
<reference evidence="3 4" key="1">
    <citation type="journal article" date="2024" name="Science">
        <title>Giant polyketide synthase enzymes in the biosynthesis of giant marine polyether toxins.</title>
        <authorList>
            <person name="Fallon T.R."/>
            <person name="Shende V.V."/>
            <person name="Wierzbicki I.H."/>
            <person name="Pendleton A.L."/>
            <person name="Watervoot N.F."/>
            <person name="Auber R.P."/>
            <person name="Gonzalez D.J."/>
            <person name="Wisecaver J.H."/>
            <person name="Moore B.S."/>
        </authorList>
    </citation>
    <scope>NUCLEOTIDE SEQUENCE [LARGE SCALE GENOMIC DNA]</scope>
    <source>
        <strain evidence="3 4">12B1</strain>
    </source>
</reference>
<sequence>MLSAGVSEQLAQTLQVEVAGLRKENRELTQSVVQLQEGEHAASHALAQLQHESARSAQSYKAALRASSARIQQLEAELHTAAPRRDATPSPPPSGEAEPQQELERQLRALLAPPENTSPAAAAAAPSPTRRGPPTSGPSSKPKPRRGPADAPPPPPSALTAASAELPARVDTARMMELAREARGQWTECLEKLHVDAAHARREALEQQALRAEESSSAQRQLKALECELEMMRLELRAAEAAANLSASRSGAVSTEDEGGPFKKYVERRRLANSMGYNISTEKETDPKPASLNEAGSHARASTKLPQLPPLRQAADETSFAAMEAAMRARWSNYISGQPQSLLDSRGELGLLARDTIPVTAPFAGFARAAGVGSSSRSSTKKKRLLPADRVGKQLAST</sequence>
<dbReference type="AlphaFoldDB" id="A0AB34JZK2"/>
<feature type="compositionally biased region" description="Low complexity" evidence="2">
    <location>
        <begin position="116"/>
        <end position="140"/>
    </location>
</feature>
<feature type="compositionally biased region" description="Low complexity" evidence="2">
    <location>
        <begin position="158"/>
        <end position="167"/>
    </location>
</feature>
<feature type="region of interest" description="Disordered" evidence="2">
    <location>
        <begin position="368"/>
        <end position="398"/>
    </location>
</feature>
<proteinExistence type="predicted"/>
<name>A0AB34JZK2_PRYPA</name>
<keyword evidence="4" id="KW-1185">Reference proteome</keyword>